<protein>
    <recommendedName>
        <fullName evidence="3">histidine kinase</fullName>
        <ecNumber evidence="3">2.7.13.3</ecNumber>
    </recommendedName>
</protein>
<dbReference type="Pfam" id="PF13675">
    <property type="entry name" value="PilJ"/>
    <property type="match status" value="1"/>
</dbReference>
<keyword evidence="4 8" id="KW-0812">Transmembrane</keyword>
<dbReference type="InterPro" id="IPR029095">
    <property type="entry name" value="NarX-like_N"/>
</dbReference>
<dbReference type="EMBL" id="BRVO01000002">
    <property type="protein sequence ID" value="GLB49295.1"/>
    <property type="molecule type" value="Genomic_DNA"/>
</dbReference>
<gene>
    <name evidence="10" type="ORF">Y10_16630</name>
</gene>
<evidence type="ECO:0000259" key="9">
    <source>
        <dbReference type="Pfam" id="PF13675"/>
    </source>
</evidence>
<accession>A0ABQ5MJS0</accession>
<sequence length="275" mass="31710">MKKKYVIGVVISISVLTFNQIFIQYWLQKKKEDAEIINIAGRQRMLSQRINLELYKINNGHADTKVLFDLQDQWTVAHSALLNGNEDLNFSGVEDEDSRALLENLTPKLDAINSFIAERTYTNDASLIEVSYLLNDFLIDMDKAVKALEESANQKLMFIIITEIILALISIIVIISEVFIIYRPISNRLEEQVLEIKKSEKELMQKNSKLKRIAQIQSHSLRKPLANILGLIHLIKFDDRNEFNPLYLEKLKQSAEQLDETVSSIVENTKTIEHH</sequence>
<evidence type="ECO:0000256" key="5">
    <source>
        <dbReference type="ARBA" id="ARBA00022989"/>
    </source>
</evidence>
<dbReference type="EC" id="2.7.13.3" evidence="3"/>
<keyword evidence="5 8" id="KW-1133">Transmembrane helix</keyword>
<proteinExistence type="predicted"/>
<dbReference type="SUPFAM" id="SSF47384">
    <property type="entry name" value="Homodimeric domain of signal transducing histidine kinase"/>
    <property type="match status" value="1"/>
</dbReference>
<dbReference type="Proteomes" id="UP001143543">
    <property type="component" value="Unassembled WGS sequence"/>
</dbReference>
<organism evidence="10 11">
    <name type="scientific">Neptunitalea lumnitzerae</name>
    <dbReference type="NCBI Taxonomy" id="2965509"/>
    <lineage>
        <taxon>Bacteria</taxon>
        <taxon>Pseudomonadati</taxon>
        <taxon>Bacteroidota</taxon>
        <taxon>Flavobacteriia</taxon>
        <taxon>Flavobacteriales</taxon>
        <taxon>Flavobacteriaceae</taxon>
        <taxon>Neptunitalea</taxon>
    </lineage>
</organism>
<feature type="coiled-coil region" evidence="7">
    <location>
        <begin position="186"/>
        <end position="216"/>
    </location>
</feature>
<dbReference type="RefSeq" id="WP_281764933.1">
    <property type="nucleotide sequence ID" value="NZ_BRVO01000002.1"/>
</dbReference>
<reference evidence="10" key="1">
    <citation type="submission" date="2022-07" db="EMBL/GenBank/DDBJ databases">
        <title>Taxonomy of Novel Oxalotrophic and Methylotrophic Bacteria.</title>
        <authorList>
            <person name="Sahin N."/>
            <person name="Tani A."/>
        </authorList>
    </citation>
    <scope>NUCLEOTIDE SEQUENCE</scope>
    <source>
        <strain evidence="10">Y10</strain>
    </source>
</reference>
<keyword evidence="7" id="KW-0175">Coiled coil</keyword>
<feature type="transmembrane region" description="Helical" evidence="8">
    <location>
        <begin position="6"/>
        <end position="27"/>
    </location>
</feature>
<dbReference type="Gene3D" id="1.10.287.130">
    <property type="match status" value="1"/>
</dbReference>
<comment type="caution">
    <text evidence="10">The sequence shown here is derived from an EMBL/GenBank/DDBJ whole genome shotgun (WGS) entry which is preliminary data.</text>
</comment>
<evidence type="ECO:0000313" key="10">
    <source>
        <dbReference type="EMBL" id="GLB49295.1"/>
    </source>
</evidence>
<evidence type="ECO:0000256" key="1">
    <source>
        <dbReference type="ARBA" id="ARBA00000085"/>
    </source>
</evidence>
<keyword evidence="11" id="KW-1185">Reference proteome</keyword>
<evidence type="ECO:0000256" key="8">
    <source>
        <dbReference type="SAM" id="Phobius"/>
    </source>
</evidence>
<comment type="subcellular location">
    <subcellularLocation>
        <location evidence="2">Membrane</location>
        <topology evidence="2">Multi-pass membrane protein</topology>
    </subcellularLocation>
</comment>
<name>A0ABQ5MJS0_9FLAO</name>
<evidence type="ECO:0000256" key="4">
    <source>
        <dbReference type="ARBA" id="ARBA00022692"/>
    </source>
</evidence>
<evidence type="ECO:0000313" key="11">
    <source>
        <dbReference type="Proteomes" id="UP001143543"/>
    </source>
</evidence>
<feature type="transmembrane region" description="Helical" evidence="8">
    <location>
        <begin position="156"/>
        <end position="182"/>
    </location>
</feature>
<dbReference type="InterPro" id="IPR036097">
    <property type="entry name" value="HisK_dim/P_sf"/>
</dbReference>
<evidence type="ECO:0000256" key="3">
    <source>
        <dbReference type="ARBA" id="ARBA00012438"/>
    </source>
</evidence>
<keyword evidence="6 8" id="KW-0472">Membrane</keyword>
<feature type="domain" description="NarX-like N-terminal" evidence="9">
    <location>
        <begin position="26"/>
        <end position="114"/>
    </location>
</feature>
<evidence type="ECO:0000256" key="2">
    <source>
        <dbReference type="ARBA" id="ARBA00004141"/>
    </source>
</evidence>
<comment type="catalytic activity">
    <reaction evidence="1">
        <text>ATP + protein L-histidine = ADP + protein N-phospho-L-histidine.</text>
        <dbReference type="EC" id="2.7.13.3"/>
    </reaction>
</comment>
<dbReference type="InterPro" id="IPR003661">
    <property type="entry name" value="HisK_dim/P_dom"/>
</dbReference>
<evidence type="ECO:0000256" key="7">
    <source>
        <dbReference type="SAM" id="Coils"/>
    </source>
</evidence>
<evidence type="ECO:0000256" key="6">
    <source>
        <dbReference type="ARBA" id="ARBA00023136"/>
    </source>
</evidence>
<dbReference type="CDD" id="cd00082">
    <property type="entry name" value="HisKA"/>
    <property type="match status" value="1"/>
</dbReference>